<gene>
    <name evidence="1" type="ORF">E2C06_11270</name>
</gene>
<dbReference type="Proteomes" id="UP000295096">
    <property type="component" value="Unassembled WGS sequence"/>
</dbReference>
<accession>A0A4R5QHT6</accession>
<dbReference type="OrthoDB" id="7277796at2"/>
<name>A0A4R5QHT6_9PROT</name>
<reference evidence="1 2" key="1">
    <citation type="journal article" date="2016" name="J. Microbiol.">
        <title>Dankookia rubra gen. nov., sp. nov., an alphaproteobacterium isolated from sediment of a shallow stream.</title>
        <authorList>
            <person name="Kim W.H."/>
            <person name="Kim D.H."/>
            <person name="Kang K."/>
            <person name="Ahn T.Y."/>
        </authorList>
    </citation>
    <scope>NUCLEOTIDE SEQUENCE [LARGE SCALE GENOMIC DNA]</scope>
    <source>
        <strain evidence="1 2">JCM30602</strain>
    </source>
</reference>
<organism evidence="1 2">
    <name type="scientific">Dankookia rubra</name>
    <dbReference type="NCBI Taxonomy" id="1442381"/>
    <lineage>
        <taxon>Bacteria</taxon>
        <taxon>Pseudomonadati</taxon>
        <taxon>Pseudomonadota</taxon>
        <taxon>Alphaproteobacteria</taxon>
        <taxon>Acetobacterales</taxon>
        <taxon>Roseomonadaceae</taxon>
        <taxon>Dankookia</taxon>
    </lineage>
</organism>
<proteinExistence type="predicted"/>
<evidence type="ECO:0000313" key="1">
    <source>
        <dbReference type="EMBL" id="TDH62543.1"/>
    </source>
</evidence>
<sequence>MRNRDDAKAVTTWDEPYLESCCRSALHRLTLVGPPGRPDGLKDGPCLARLDAMGLARRREDGRWEMTEAGTARHAREVLRREG</sequence>
<comment type="caution">
    <text evidence="1">The sequence shown here is derived from an EMBL/GenBank/DDBJ whole genome shotgun (WGS) entry which is preliminary data.</text>
</comment>
<dbReference type="EMBL" id="SMSJ01000011">
    <property type="protein sequence ID" value="TDH62543.1"/>
    <property type="molecule type" value="Genomic_DNA"/>
</dbReference>
<dbReference type="AlphaFoldDB" id="A0A4R5QHT6"/>
<evidence type="ECO:0000313" key="2">
    <source>
        <dbReference type="Proteomes" id="UP000295096"/>
    </source>
</evidence>
<protein>
    <submittedName>
        <fullName evidence="1">Uncharacterized protein</fullName>
    </submittedName>
</protein>
<keyword evidence="2" id="KW-1185">Reference proteome</keyword>